<dbReference type="Proteomes" id="UP000566819">
    <property type="component" value="Unassembled WGS sequence"/>
</dbReference>
<accession>A0A8H4VY62</accession>
<name>A0A8H4VY62_9HELO</name>
<organism evidence="2 3">
    <name type="scientific">Cudoniella acicularis</name>
    <dbReference type="NCBI Taxonomy" id="354080"/>
    <lineage>
        <taxon>Eukaryota</taxon>
        <taxon>Fungi</taxon>
        <taxon>Dikarya</taxon>
        <taxon>Ascomycota</taxon>
        <taxon>Pezizomycotina</taxon>
        <taxon>Leotiomycetes</taxon>
        <taxon>Helotiales</taxon>
        <taxon>Tricladiaceae</taxon>
        <taxon>Cudoniella</taxon>
    </lineage>
</organism>
<keyword evidence="3" id="KW-1185">Reference proteome</keyword>
<feature type="region of interest" description="Disordered" evidence="1">
    <location>
        <begin position="1"/>
        <end position="27"/>
    </location>
</feature>
<feature type="compositionally biased region" description="Polar residues" evidence="1">
    <location>
        <begin position="7"/>
        <end position="22"/>
    </location>
</feature>
<sequence length="308" mass="32957">MGPDFITPQQSEVSHGMQNIGNTDPPVHKRMKGNHRVKHNVAGNKLLQSDSTRDESGIFYIDINATYLMFVTSSTQKFNQLFTPYQYYLGLGLVEAASIEAVETATGNYSYTLPANCFMGSNTYDAQGNLPCSIVSDIKGGTLVNPLTSPEVLNNISLTIVVNTYEGTKNPHAFLGVPGNGVLWNQYFAANTYSASTQCTPVLKECGISRNSLTSGVSVPFACPQYPAFQGDIIADTFVLHWFNNSSGTQNTTIDAPTAANPVYFGANGHTDRAAGVSAGLMADPEVVALEYGGLAYIMLGCSMGTRG</sequence>
<proteinExistence type="predicted"/>
<dbReference type="OrthoDB" id="3344043at2759"/>
<evidence type="ECO:0000313" key="2">
    <source>
        <dbReference type="EMBL" id="KAF4624209.1"/>
    </source>
</evidence>
<dbReference type="AlphaFoldDB" id="A0A8H4VY62"/>
<gene>
    <name evidence="2" type="ORF">G7Y89_g13962</name>
</gene>
<evidence type="ECO:0000256" key="1">
    <source>
        <dbReference type="SAM" id="MobiDB-lite"/>
    </source>
</evidence>
<reference evidence="2 3" key="1">
    <citation type="submission" date="2020-03" db="EMBL/GenBank/DDBJ databases">
        <title>Draft Genome Sequence of Cudoniella acicularis.</title>
        <authorList>
            <person name="Buettner E."/>
            <person name="Kellner H."/>
        </authorList>
    </citation>
    <scope>NUCLEOTIDE SEQUENCE [LARGE SCALE GENOMIC DNA]</scope>
    <source>
        <strain evidence="2 3">DSM 108380</strain>
    </source>
</reference>
<evidence type="ECO:0000313" key="3">
    <source>
        <dbReference type="Proteomes" id="UP000566819"/>
    </source>
</evidence>
<dbReference type="EMBL" id="JAAMPI010001736">
    <property type="protein sequence ID" value="KAF4624209.1"/>
    <property type="molecule type" value="Genomic_DNA"/>
</dbReference>
<comment type="caution">
    <text evidence="2">The sequence shown here is derived from an EMBL/GenBank/DDBJ whole genome shotgun (WGS) entry which is preliminary data.</text>
</comment>
<protein>
    <submittedName>
        <fullName evidence="2">Uncharacterized protein</fullName>
    </submittedName>
</protein>